<accession>A0A3P7WMR1</accession>
<reference evidence="3" key="2">
    <citation type="submission" date="2019-09" db="UniProtKB">
        <authorList>
            <consortium name="WormBaseParasite"/>
        </authorList>
    </citation>
    <scope>IDENTIFICATION</scope>
</reference>
<dbReference type="AlphaFoldDB" id="A0A183F2U3"/>
<dbReference type="WBParaSite" id="HPBE_0000047501-mRNA-1">
    <property type="protein sequence ID" value="HPBE_0000047501-mRNA-1"/>
    <property type="gene ID" value="HPBE_0000047501"/>
</dbReference>
<keyword evidence="2" id="KW-1185">Reference proteome</keyword>
<proteinExistence type="predicted"/>
<gene>
    <name evidence="1" type="ORF">HPBE_LOCUS476</name>
</gene>
<accession>A0A183F2U3</accession>
<evidence type="ECO:0000313" key="3">
    <source>
        <dbReference type="WBParaSite" id="HPBE_0000047501-mRNA-1"/>
    </source>
</evidence>
<dbReference type="Proteomes" id="UP000050761">
    <property type="component" value="Unassembled WGS sequence"/>
</dbReference>
<reference evidence="1 2" key="1">
    <citation type="submission" date="2018-11" db="EMBL/GenBank/DDBJ databases">
        <authorList>
            <consortium name="Pathogen Informatics"/>
        </authorList>
    </citation>
    <scope>NUCLEOTIDE SEQUENCE [LARGE SCALE GENOMIC DNA]</scope>
</reference>
<name>A0A183F2U3_HELPZ</name>
<dbReference type="EMBL" id="UZAH01000334">
    <property type="protein sequence ID" value="VDO18858.1"/>
    <property type="molecule type" value="Genomic_DNA"/>
</dbReference>
<evidence type="ECO:0000313" key="2">
    <source>
        <dbReference type="Proteomes" id="UP000050761"/>
    </source>
</evidence>
<sequence length="86" mass="9470">MFSWMTELNGMVGGCSFGEDGCEMMSERRTRAPTREDDVRSVVFITSASDADQLRAKMRDGSSASFSLKLCGTGLGERKRFDSMIA</sequence>
<organism evidence="2 3">
    <name type="scientific">Heligmosomoides polygyrus</name>
    <name type="common">Parasitic roundworm</name>
    <dbReference type="NCBI Taxonomy" id="6339"/>
    <lineage>
        <taxon>Eukaryota</taxon>
        <taxon>Metazoa</taxon>
        <taxon>Ecdysozoa</taxon>
        <taxon>Nematoda</taxon>
        <taxon>Chromadorea</taxon>
        <taxon>Rhabditida</taxon>
        <taxon>Rhabditina</taxon>
        <taxon>Rhabditomorpha</taxon>
        <taxon>Strongyloidea</taxon>
        <taxon>Heligmosomidae</taxon>
        <taxon>Heligmosomoides</taxon>
    </lineage>
</organism>
<protein>
    <submittedName>
        <fullName evidence="3">Helicase C-terminal domain-containing protein</fullName>
    </submittedName>
</protein>
<evidence type="ECO:0000313" key="1">
    <source>
        <dbReference type="EMBL" id="VDO18858.1"/>
    </source>
</evidence>